<evidence type="ECO:0000313" key="6">
    <source>
        <dbReference type="EMBL" id="UNY48894.1"/>
    </source>
</evidence>
<dbReference type="Pfam" id="PF17657">
    <property type="entry name" value="DNA_pol3_finger"/>
    <property type="match status" value="1"/>
</dbReference>
<evidence type="ECO:0000256" key="3">
    <source>
        <dbReference type="ARBA" id="ARBA00022705"/>
    </source>
</evidence>
<keyword evidence="3" id="KW-0235">DNA replication</keyword>
<sequence length="1120" mass="130210">MDNYVMYHDHSDISNLTAGTGADSITKYQDYIDYAEKLGMSALAISEHGSVMNWIKKKASIEKVGMKYIHANEVYLTKKIEKEMVKDEETGLYVPTGKLNLERDNYHYMLIAKNYEGVKEINRLTSKSFSKEDGHFYYNPRITFDELKATSNNVIMTSACLASPLWRLFSKANSLEDAGKITEAIAVNNELEDLLNWMGDNRHRMFFEIQYHSHPEQIAFNQWLLMLSRELKIPLIAGTDTHALNQEHAKARQLFLKSKNANYGDEDSFDLTMKSYPELVEMFEKQNALPRNVYLEAIHNTNVMADMVEEFKLDKTPKYPKLYDKPIEVFQNMINEGVKKRGIDKFPKEKKQLYFKRIKEEFDTYKKLNAIDYMLLQKNIIDWCHSNDIYQGYGRGSVNGSLIAYILGITEMDSIKHKLNFFRFLNPDRISLPDIDIDFPPSRRQEVIDYLATLEGVEFAEIITFNTFALKGAIREMGRSLDMPLDEVDMIAKAVETFNGKDRIDDKWKNKYPELFKYVELFTGVIFAMGSHPSGFIVSPISLEDHVSTLYTKESKYRVTSVNMKELDGENYVKLDILGLANIELINETCKLAGIDRLTPDNIDTSDMAVWKSLRESTLGVFQFESDSAYAYLKQLFSDETLKNIRENVGDVDYIELLSLANGAIRPSGDSYRYDLAQGKPKDNGHPALNKSLADTMGYLVYQEQIMRFLTDFCEHTGAESDTVRRGLAKKEGTEQFLPKIHDGFIKFMKENYNEPEEHAEEILKSFLKVIEDAQRYGFSVNHSSPYSFTGYAGAWLRYHYPLEFLTTILNVMKDEKVGKIMEFAKKNNFEIKPISFGRSRAYYAYNKEEKAVYKGIASIKYLNKKVAEELYELSQKKEYDRNDWVGLLVDIFETSIDARQMEILIRLDFFKEFGEKEVLLEVYLAMADKKKADINKYPEFADKKVIEKKVNKKTGEVTEKEKTIKQPLKYDMTHIEKTKAVRLENLRRYEKAVRENPPRKIELYEQIAFEKQNLGYAYSTWEEVDGALALVIDINKKYTPKITLYQIKTGREYVVKVKKSLFWKYDDPMLYVGDIIKVLEVTEEDGWKNENGKWKRNPAVRELHLHKCKHIRKSSQRKR</sequence>
<dbReference type="PANTHER" id="PTHR32294">
    <property type="entry name" value="DNA POLYMERASE III SUBUNIT ALPHA"/>
    <property type="match status" value="1"/>
</dbReference>
<gene>
    <name evidence="6" type="ORF">fado_179</name>
</gene>
<evidence type="ECO:0000256" key="1">
    <source>
        <dbReference type="ARBA" id="ARBA00022679"/>
    </source>
</evidence>
<keyword evidence="1 6" id="KW-0808">Transferase</keyword>
<dbReference type="SUPFAM" id="SSF89550">
    <property type="entry name" value="PHP domain-like"/>
    <property type="match status" value="1"/>
</dbReference>
<dbReference type="InterPro" id="IPR004013">
    <property type="entry name" value="PHP_dom"/>
</dbReference>
<dbReference type="GO" id="GO:0003887">
    <property type="term" value="F:DNA-directed DNA polymerase activity"/>
    <property type="evidence" value="ECO:0007669"/>
    <property type="project" value="UniProtKB-KW"/>
</dbReference>
<keyword evidence="4" id="KW-0239">DNA-directed DNA polymerase</keyword>
<reference evidence="6 7" key="1">
    <citation type="submission" date="2022-01" db="EMBL/GenBank/DDBJ databases">
        <authorList>
            <person name="Stokar-Avihail A."/>
        </authorList>
    </citation>
    <scope>NUCLEOTIDE SEQUENCE [LARGE SCALE GENOMIC DNA]</scope>
</reference>
<accession>A0AAE9K5Z8</accession>
<dbReference type="Gene3D" id="1.10.10.1600">
    <property type="entry name" value="Bacterial DNA polymerase III alpha subunit, thumb domain"/>
    <property type="match status" value="1"/>
</dbReference>
<dbReference type="GO" id="GO:0006260">
    <property type="term" value="P:DNA replication"/>
    <property type="evidence" value="ECO:0007669"/>
    <property type="project" value="UniProtKB-KW"/>
</dbReference>
<dbReference type="Pfam" id="PF07733">
    <property type="entry name" value="DNA_pol3_alpha"/>
    <property type="match status" value="1"/>
</dbReference>
<evidence type="ECO:0000256" key="4">
    <source>
        <dbReference type="ARBA" id="ARBA00022932"/>
    </source>
</evidence>
<dbReference type="EMBL" id="OM236516">
    <property type="protein sequence ID" value="UNY48894.1"/>
    <property type="molecule type" value="Genomic_DNA"/>
</dbReference>
<evidence type="ECO:0000256" key="2">
    <source>
        <dbReference type="ARBA" id="ARBA00022695"/>
    </source>
</evidence>
<dbReference type="InterPro" id="IPR041931">
    <property type="entry name" value="DNA_pol3_alpha_thumb_dom"/>
</dbReference>
<dbReference type="InterPro" id="IPR003141">
    <property type="entry name" value="Pol/His_phosphatase_N"/>
</dbReference>
<organism evidence="6 7">
    <name type="scientific">Bacillus phage FADO</name>
    <dbReference type="NCBI Taxonomy" id="2917160"/>
    <lineage>
        <taxon>Viruses</taxon>
        <taxon>Duplodnaviria</taxon>
        <taxon>Heunggongvirae</taxon>
        <taxon>Uroviricota</taxon>
        <taxon>Caudoviricetes</taxon>
        <taxon>Heleneionescovirinae</taxon>
        <taxon>Zhangjivirus</taxon>
        <taxon>Zhangjivirus fado</taxon>
    </lineage>
</organism>
<keyword evidence="2 6" id="KW-0548">Nucleotidyltransferase</keyword>
<dbReference type="Proteomes" id="UP000831021">
    <property type="component" value="Segment"/>
</dbReference>
<dbReference type="InterPro" id="IPR016195">
    <property type="entry name" value="Pol/histidinol_Pase-like"/>
</dbReference>
<evidence type="ECO:0000259" key="5">
    <source>
        <dbReference type="SMART" id="SM00481"/>
    </source>
</evidence>
<dbReference type="EC" id="2.7.7.7" evidence="6"/>
<dbReference type="InterPro" id="IPR040982">
    <property type="entry name" value="DNA_pol3_finger"/>
</dbReference>
<dbReference type="Gene3D" id="3.20.20.140">
    <property type="entry name" value="Metal-dependent hydrolases"/>
    <property type="match status" value="1"/>
</dbReference>
<proteinExistence type="predicted"/>
<name>A0AAE9K5Z8_9CAUD</name>
<feature type="domain" description="Polymerase/histidinol phosphatase N-terminal" evidence="5">
    <location>
        <begin position="5"/>
        <end position="78"/>
    </location>
</feature>
<dbReference type="SMART" id="SM00481">
    <property type="entry name" value="POLIIIAc"/>
    <property type="match status" value="1"/>
</dbReference>
<dbReference type="GO" id="GO:0008408">
    <property type="term" value="F:3'-5' exonuclease activity"/>
    <property type="evidence" value="ECO:0007669"/>
    <property type="project" value="InterPro"/>
</dbReference>
<dbReference type="Pfam" id="PF02811">
    <property type="entry name" value="PHP"/>
    <property type="match status" value="1"/>
</dbReference>
<evidence type="ECO:0000313" key="7">
    <source>
        <dbReference type="Proteomes" id="UP000831021"/>
    </source>
</evidence>
<keyword evidence="7" id="KW-1185">Reference proteome</keyword>
<protein>
    <submittedName>
        <fullName evidence="6">DNA polymerase III alpha subunit</fullName>
        <ecNumber evidence="6">2.7.7.7</ecNumber>
    </submittedName>
</protein>
<dbReference type="InterPro" id="IPR004805">
    <property type="entry name" value="DnaE2/DnaE/PolC"/>
</dbReference>
<dbReference type="InterPro" id="IPR011708">
    <property type="entry name" value="DNA_pol3_alpha_NTPase_dom"/>
</dbReference>